<dbReference type="EMBL" id="JAVFWL010000002">
    <property type="protein sequence ID" value="KAK6735992.1"/>
    <property type="molecule type" value="Genomic_DNA"/>
</dbReference>
<evidence type="ECO:0000313" key="2">
    <source>
        <dbReference type="EMBL" id="KAK6735992.1"/>
    </source>
</evidence>
<keyword evidence="3" id="KW-1185">Reference proteome</keyword>
<feature type="compositionally biased region" description="Polar residues" evidence="1">
    <location>
        <begin position="1"/>
        <end position="14"/>
    </location>
</feature>
<protein>
    <recommendedName>
        <fullName evidence="4">Myotubularin phosphatase domain-containing protein</fullName>
    </recommendedName>
</protein>
<gene>
    <name evidence="2" type="primary">Necator_chrII.g6745</name>
    <name evidence="2" type="ORF">RB195_018952</name>
</gene>
<dbReference type="Proteomes" id="UP001303046">
    <property type="component" value="Unassembled WGS sequence"/>
</dbReference>
<comment type="caution">
    <text evidence="2">The sequence shown here is derived from an EMBL/GenBank/DDBJ whole genome shotgun (WGS) entry which is preliminary data.</text>
</comment>
<evidence type="ECO:0008006" key="4">
    <source>
        <dbReference type="Google" id="ProtNLM"/>
    </source>
</evidence>
<accession>A0ABR1CBY9</accession>
<organism evidence="2 3">
    <name type="scientific">Necator americanus</name>
    <name type="common">Human hookworm</name>
    <dbReference type="NCBI Taxonomy" id="51031"/>
    <lineage>
        <taxon>Eukaryota</taxon>
        <taxon>Metazoa</taxon>
        <taxon>Ecdysozoa</taxon>
        <taxon>Nematoda</taxon>
        <taxon>Chromadorea</taxon>
        <taxon>Rhabditida</taxon>
        <taxon>Rhabditina</taxon>
        <taxon>Rhabditomorpha</taxon>
        <taxon>Strongyloidea</taxon>
        <taxon>Ancylostomatidae</taxon>
        <taxon>Bunostominae</taxon>
        <taxon>Necator</taxon>
    </lineage>
</organism>
<feature type="region of interest" description="Disordered" evidence="1">
    <location>
        <begin position="1"/>
        <end position="25"/>
    </location>
</feature>
<evidence type="ECO:0000256" key="1">
    <source>
        <dbReference type="SAM" id="MobiDB-lite"/>
    </source>
</evidence>
<proteinExistence type="predicted"/>
<name>A0ABR1CBY9_NECAM</name>
<evidence type="ECO:0000313" key="3">
    <source>
        <dbReference type="Proteomes" id="UP001303046"/>
    </source>
</evidence>
<reference evidence="2 3" key="1">
    <citation type="submission" date="2023-08" db="EMBL/GenBank/DDBJ databases">
        <title>A Necator americanus chromosomal reference genome.</title>
        <authorList>
            <person name="Ilik V."/>
            <person name="Petrzelkova K.J."/>
            <person name="Pardy F."/>
            <person name="Fuh T."/>
            <person name="Niatou-Singa F.S."/>
            <person name="Gouil Q."/>
            <person name="Baker L."/>
            <person name="Ritchie M.E."/>
            <person name="Jex A.R."/>
            <person name="Gazzola D."/>
            <person name="Li H."/>
            <person name="Toshio Fujiwara R."/>
            <person name="Zhan B."/>
            <person name="Aroian R.V."/>
            <person name="Pafco B."/>
            <person name="Schwarz E.M."/>
        </authorList>
    </citation>
    <scope>NUCLEOTIDE SEQUENCE [LARGE SCALE GENOMIC DNA]</scope>
    <source>
        <strain evidence="2 3">Aroian</strain>
        <tissue evidence="2">Whole animal</tissue>
    </source>
</reference>
<sequence length="110" mass="12380">MSTVHGSNLQNSTGRKAEPVLPLPKNGTRERMWSELWKLWSWPQFPALLVQKTAAAHEAAIQEVLSQRHHRPQAVISAPAPSRILKSPSDFVHTCMNIITDNMCIQQIMS</sequence>